<dbReference type="Pfam" id="PF11838">
    <property type="entry name" value="ERAP1_C"/>
    <property type="match status" value="1"/>
</dbReference>
<evidence type="ECO:0000313" key="18">
    <source>
        <dbReference type="Proteomes" id="UP001465755"/>
    </source>
</evidence>
<dbReference type="GO" id="GO:0008270">
    <property type="term" value="F:zinc ion binding"/>
    <property type="evidence" value="ECO:0007669"/>
    <property type="project" value="UniProtKB-UniRule"/>
</dbReference>
<sequence>MFRASNVRRLPEETSVFLEEIELAQRGEDDESSGLLGNHTNAVEHTGRAREHGQADNDSYESWLRPSGSLQPQPYVYVYQKKRLWLASCTIASALFIILVLWLTKTSGSSNTEAHSAQSAGGALLDFQPQTYRLSVKLEPENFLANDAEALHTFNATSELQLSFNQSSSARREGSLQVQLHSVDLQYHAIWMTLLPAEVPVAGQAIPERERHCVCGTASGCNSPCSRTVIRLPEDADRVGINLGALGNSLPEAGRMLLKFEYTASFFLNSGLYRSKPYTIPANAEEPEHQSVLLVTQLEKLGARHVLPCVDEPAAKAHFEVQIEAPQGMTALSNGAAKIFSPSRREGMQTVAFASTPVMSPYLLAICVGHLVGRSEAAGDQGHLNVTVWSVPGLEGQLHTAQLAATGALSFYETWTGVQQPLSKFDLVAVPGKGGAMENWGLLLFDDERFLVNTSTEGAYGLWRAADVVCHEVAHQWFGNLVTTATWEDLTVNEGMASFMEYKCVEAVFPEMSASALFQLATSPQGQPIGSHEGPVTKALSEAQRPGIPALRPDDWTTGNSVITYSFGAALLGMLETYWDASAAGTFQAGVRSLLSQHAYGAVSAAELLTILGSSPSMPAAWAAVMRSWLIIPGSDVKLLNQPWLTAPGHPLITATPGASQIQLTQNRFVAWSDDTPAASPVWPIPVQSASLSLQASKEWLDAFELGFAGAATPLRALEAVQAVASCPAGTTGAGQYLLGLPALAGLQSLQHMLLDADDSCQEALANFTAAALSNATLAVIDPAPATMHPQAIFLSRLAKGPLLQAAAINNNADASSFLCNFLEAPNAPTWNSTSSAPHTSPGDHIDPDIRGAVYAAAVSQPPGCMLQAGPNAVANQLSDVARYDTDLAEAQRAMLALSFASSPAILKGSLTLALQPGAKHPLKRDLLGAMLRSMGRSRTGAQTAWEWWRESWQQVVDLHGVSLLLS</sequence>
<dbReference type="InterPro" id="IPR042097">
    <property type="entry name" value="Aminopeptidase_N-like_N_sf"/>
</dbReference>
<evidence type="ECO:0000256" key="1">
    <source>
        <dbReference type="ARBA" id="ARBA00004174"/>
    </source>
</evidence>
<dbReference type="InterPro" id="IPR034016">
    <property type="entry name" value="M1_APN-typ"/>
</dbReference>
<evidence type="ECO:0000256" key="8">
    <source>
        <dbReference type="ARBA" id="ARBA00023049"/>
    </source>
</evidence>
<dbReference type="GO" id="GO:0005615">
    <property type="term" value="C:extracellular space"/>
    <property type="evidence" value="ECO:0007669"/>
    <property type="project" value="TreeGrafter"/>
</dbReference>
<keyword evidence="12" id="KW-0472">Membrane</keyword>
<comment type="cofactor">
    <cofactor evidence="10 12">
        <name>Zn(2+)</name>
        <dbReference type="ChEBI" id="CHEBI:29105"/>
    </cofactor>
    <text evidence="10 12">Binds 1 zinc ion per subunit.</text>
</comment>
<evidence type="ECO:0000256" key="13">
    <source>
        <dbReference type="SAM" id="MobiDB-lite"/>
    </source>
</evidence>
<dbReference type="PRINTS" id="PR00756">
    <property type="entry name" value="ALADIPTASE"/>
</dbReference>
<dbReference type="Gene3D" id="1.10.390.10">
    <property type="entry name" value="Neutral Protease Domain 2"/>
    <property type="match status" value="1"/>
</dbReference>
<dbReference type="InterPro" id="IPR027268">
    <property type="entry name" value="Peptidase_M4/M1_CTD_sf"/>
</dbReference>
<dbReference type="CDD" id="cd09601">
    <property type="entry name" value="M1_APN-Q_like"/>
    <property type="match status" value="1"/>
</dbReference>
<evidence type="ECO:0000256" key="9">
    <source>
        <dbReference type="PIRSR" id="PIRSR634016-1"/>
    </source>
</evidence>
<dbReference type="InterPro" id="IPR001930">
    <property type="entry name" value="Peptidase_M1"/>
</dbReference>
<dbReference type="GO" id="GO:0042277">
    <property type="term" value="F:peptide binding"/>
    <property type="evidence" value="ECO:0007669"/>
    <property type="project" value="TreeGrafter"/>
</dbReference>
<keyword evidence="6 10" id="KW-0862">Zinc</keyword>
<evidence type="ECO:0000256" key="11">
    <source>
        <dbReference type="PIRSR" id="PIRSR634016-4"/>
    </source>
</evidence>
<keyword evidence="5 12" id="KW-0378">Hydrolase</keyword>
<organism evidence="17 18">
    <name type="scientific">Symbiochloris irregularis</name>
    <dbReference type="NCBI Taxonomy" id="706552"/>
    <lineage>
        <taxon>Eukaryota</taxon>
        <taxon>Viridiplantae</taxon>
        <taxon>Chlorophyta</taxon>
        <taxon>core chlorophytes</taxon>
        <taxon>Trebouxiophyceae</taxon>
        <taxon>Trebouxiales</taxon>
        <taxon>Trebouxiaceae</taxon>
        <taxon>Symbiochloris</taxon>
    </lineage>
</organism>
<evidence type="ECO:0000259" key="14">
    <source>
        <dbReference type="Pfam" id="PF01433"/>
    </source>
</evidence>
<dbReference type="InterPro" id="IPR024571">
    <property type="entry name" value="ERAP1-like_C_dom"/>
</dbReference>
<dbReference type="Proteomes" id="UP001465755">
    <property type="component" value="Unassembled WGS sequence"/>
</dbReference>
<dbReference type="Pfam" id="PF01433">
    <property type="entry name" value="Peptidase_M1"/>
    <property type="match status" value="1"/>
</dbReference>
<keyword evidence="8 12" id="KW-0482">Metalloprotease</keyword>
<evidence type="ECO:0000256" key="2">
    <source>
        <dbReference type="ARBA" id="ARBA00010136"/>
    </source>
</evidence>
<dbReference type="AlphaFoldDB" id="A0AAW1PNU3"/>
<feature type="domain" description="ERAP1-like C-terminal" evidence="15">
    <location>
        <begin position="700"/>
        <end position="959"/>
    </location>
</feature>
<comment type="similarity">
    <text evidence="2 12">Belongs to the peptidase M1 family.</text>
</comment>
<dbReference type="PANTHER" id="PTHR11533">
    <property type="entry name" value="PROTEASE M1 ZINC METALLOPROTEASE"/>
    <property type="match status" value="1"/>
</dbReference>
<accession>A0AAW1PNU3</accession>
<evidence type="ECO:0000259" key="16">
    <source>
        <dbReference type="Pfam" id="PF17900"/>
    </source>
</evidence>
<dbReference type="InterPro" id="IPR014782">
    <property type="entry name" value="Peptidase_M1_dom"/>
</dbReference>
<gene>
    <name evidence="17" type="ORF">WJX73_005144</name>
</gene>
<evidence type="ECO:0000313" key="17">
    <source>
        <dbReference type="EMBL" id="KAK9811131.1"/>
    </source>
</evidence>
<feature type="binding site" evidence="10">
    <location>
        <position position="494"/>
    </location>
    <ligand>
        <name>Zn(2+)</name>
        <dbReference type="ChEBI" id="CHEBI:29105"/>
        <note>catalytic</note>
    </ligand>
</feature>
<evidence type="ECO:0000256" key="7">
    <source>
        <dbReference type="ARBA" id="ARBA00022848"/>
    </source>
</evidence>
<dbReference type="GO" id="GO:0005737">
    <property type="term" value="C:cytoplasm"/>
    <property type="evidence" value="ECO:0007669"/>
    <property type="project" value="TreeGrafter"/>
</dbReference>
<evidence type="ECO:0000256" key="12">
    <source>
        <dbReference type="RuleBase" id="RU364040"/>
    </source>
</evidence>
<feature type="active site" description="Proton acceptor" evidence="9">
    <location>
        <position position="472"/>
    </location>
</feature>
<evidence type="ECO:0000256" key="6">
    <source>
        <dbReference type="ARBA" id="ARBA00022833"/>
    </source>
</evidence>
<dbReference type="EC" id="3.4.11.-" evidence="12"/>
<feature type="domain" description="Peptidase M1 membrane alanine aminopeptidase" evidence="14">
    <location>
        <begin position="406"/>
        <end position="629"/>
    </location>
</feature>
<keyword evidence="12" id="KW-0031">Aminopeptidase</keyword>
<keyword evidence="18" id="KW-1185">Reference proteome</keyword>
<dbReference type="GO" id="GO:0016020">
    <property type="term" value="C:membrane"/>
    <property type="evidence" value="ECO:0007669"/>
    <property type="project" value="TreeGrafter"/>
</dbReference>
<comment type="subcellular location">
    <subcellularLocation>
        <location evidence="1">Microsome membrane</location>
        <topology evidence="1">Peripheral membrane protein</topology>
    </subcellularLocation>
</comment>
<evidence type="ECO:0000256" key="3">
    <source>
        <dbReference type="ARBA" id="ARBA00022670"/>
    </source>
</evidence>
<keyword evidence="7" id="KW-0256">Endoplasmic reticulum</keyword>
<dbReference type="EMBL" id="JALJOQ010000011">
    <property type="protein sequence ID" value="KAK9811131.1"/>
    <property type="molecule type" value="Genomic_DNA"/>
</dbReference>
<keyword evidence="7" id="KW-0492">Microsome</keyword>
<dbReference type="InterPro" id="IPR050344">
    <property type="entry name" value="Peptidase_M1_aminopeptidases"/>
</dbReference>
<feature type="binding site" evidence="10">
    <location>
        <position position="471"/>
    </location>
    <ligand>
        <name>Zn(2+)</name>
        <dbReference type="ChEBI" id="CHEBI:29105"/>
        <note>catalytic</note>
    </ligand>
</feature>
<dbReference type="Pfam" id="PF17900">
    <property type="entry name" value="Peptidase_M1_N"/>
    <property type="match status" value="1"/>
</dbReference>
<keyword evidence="12" id="KW-1133">Transmembrane helix</keyword>
<keyword evidence="3 12" id="KW-0645">Protease</keyword>
<feature type="domain" description="Aminopeptidase N-like N-terminal" evidence="16">
    <location>
        <begin position="248"/>
        <end position="363"/>
    </location>
</feature>
<feature type="region of interest" description="Disordered" evidence="13">
    <location>
        <begin position="28"/>
        <end position="65"/>
    </location>
</feature>
<reference evidence="17 18" key="1">
    <citation type="journal article" date="2024" name="Nat. Commun.">
        <title>Phylogenomics reveals the evolutionary origins of lichenization in chlorophyte algae.</title>
        <authorList>
            <person name="Puginier C."/>
            <person name="Libourel C."/>
            <person name="Otte J."/>
            <person name="Skaloud P."/>
            <person name="Haon M."/>
            <person name="Grisel S."/>
            <person name="Petersen M."/>
            <person name="Berrin J.G."/>
            <person name="Delaux P.M."/>
            <person name="Dal Grande F."/>
            <person name="Keller J."/>
        </authorList>
    </citation>
    <scope>NUCLEOTIDE SEQUENCE [LARGE SCALE GENOMIC DNA]</scope>
    <source>
        <strain evidence="17 18">SAG 2036</strain>
    </source>
</reference>
<dbReference type="GO" id="GO:0070006">
    <property type="term" value="F:metalloaminopeptidase activity"/>
    <property type="evidence" value="ECO:0007669"/>
    <property type="project" value="TreeGrafter"/>
</dbReference>
<dbReference type="GO" id="GO:0043171">
    <property type="term" value="P:peptide catabolic process"/>
    <property type="evidence" value="ECO:0007669"/>
    <property type="project" value="TreeGrafter"/>
</dbReference>
<dbReference type="Gene3D" id="1.25.50.20">
    <property type="match status" value="1"/>
</dbReference>
<evidence type="ECO:0000256" key="5">
    <source>
        <dbReference type="ARBA" id="ARBA00022801"/>
    </source>
</evidence>
<comment type="caution">
    <text evidence="17">The sequence shown here is derived from an EMBL/GenBank/DDBJ whole genome shotgun (WGS) entry which is preliminary data.</text>
</comment>
<feature type="binding site" evidence="10">
    <location>
        <position position="475"/>
    </location>
    <ligand>
        <name>Zn(2+)</name>
        <dbReference type="ChEBI" id="CHEBI:29105"/>
        <note>catalytic</note>
    </ligand>
</feature>
<dbReference type="Gene3D" id="2.60.40.1730">
    <property type="entry name" value="tricorn interacting facor f3 domain"/>
    <property type="match status" value="1"/>
</dbReference>
<keyword evidence="4 10" id="KW-0479">Metal-binding</keyword>
<feature type="compositionally biased region" description="Basic and acidic residues" evidence="13">
    <location>
        <begin position="45"/>
        <end position="55"/>
    </location>
</feature>
<dbReference type="SUPFAM" id="SSF55486">
    <property type="entry name" value="Metalloproteases ('zincins'), catalytic domain"/>
    <property type="match status" value="1"/>
</dbReference>
<feature type="transmembrane region" description="Helical" evidence="12">
    <location>
        <begin position="84"/>
        <end position="103"/>
    </location>
</feature>
<feature type="site" description="Transition state stabilizer" evidence="11">
    <location>
        <position position="565"/>
    </location>
</feature>
<proteinExistence type="inferred from homology"/>
<keyword evidence="12" id="KW-0812">Transmembrane</keyword>
<evidence type="ECO:0000256" key="4">
    <source>
        <dbReference type="ARBA" id="ARBA00022723"/>
    </source>
</evidence>
<dbReference type="SUPFAM" id="SSF63737">
    <property type="entry name" value="Leukotriene A4 hydrolase N-terminal domain"/>
    <property type="match status" value="1"/>
</dbReference>
<name>A0AAW1PNU3_9CHLO</name>
<evidence type="ECO:0000259" key="15">
    <source>
        <dbReference type="Pfam" id="PF11838"/>
    </source>
</evidence>
<dbReference type="InterPro" id="IPR045357">
    <property type="entry name" value="Aminopeptidase_N-like_N"/>
</dbReference>
<protein>
    <recommendedName>
        <fullName evidence="12">Aminopeptidase</fullName>
        <ecNumber evidence="12">3.4.11.-</ecNumber>
    </recommendedName>
</protein>
<evidence type="ECO:0000256" key="10">
    <source>
        <dbReference type="PIRSR" id="PIRSR634016-3"/>
    </source>
</evidence>
<dbReference type="PANTHER" id="PTHR11533:SF299">
    <property type="entry name" value="AMINOPEPTIDASE"/>
    <property type="match status" value="1"/>
</dbReference>
<dbReference type="GO" id="GO:0006508">
    <property type="term" value="P:proteolysis"/>
    <property type="evidence" value="ECO:0007669"/>
    <property type="project" value="UniProtKB-KW"/>
</dbReference>